<accession>A0ABW3WPA1</accession>
<dbReference type="Pfam" id="PF07715">
    <property type="entry name" value="Plug"/>
    <property type="match status" value="1"/>
</dbReference>
<feature type="chain" id="PRO_5046715140" evidence="1">
    <location>
        <begin position="19"/>
        <end position="815"/>
    </location>
</feature>
<keyword evidence="4" id="KW-1185">Reference proteome</keyword>
<sequence length="815" mass="92605">MKNLIITALLLFTTIVTAQNATVKGVLKNEFKEPIEGVAVTTSKFGTVSNNKGEYTITVTADTEITLIFTHVAYNTYKKKVKIPKNKTFRFSPTLTAKVEEIHEVVIENSKDKAQGTINVDPLTATKIPGAKEGVENVLLTFAGVNNNNELSTQYNVRGGNFDENLVYINGIEVYRPFLVRTGQQEGLSFVNENMAQNVKFSAGGFQAKYGDKLSSVLDITYRTPTKFAANISASLLGASATIEGTMFNNKLSALVGVRYRNNSLLINSKDIETTTEPNFTDAQLYLSYLINEKFKLDFLGVFSLNNYNYTPKSRSTKFGTVSDPLELIVYYEGQEKDAFKTLFGAINGSYIVNNNLSFNLTTSLYHTVEQEHYDIFAAYNLGEVNADFSASNFGDVEFSEGIGSQLNHARNDLDALIGAAEIKGTYKKNSHQIDFGIKYKIEDIRDRINEWEVIDSVGFNVRPPHHIPNNQPYEPYTNPIEPYQNVQAQNNVKIDRLVWFAQYSKNAFINNHKIWYNLGLRSHNWNINGDEIATVNQITYSLRGQFAIKPAWEKDMLFRISGGMYHQPPFYKELRNYEGTVIPTVDAQKSLQVVIGNDFSFNLWNRPFKLVSEVYYKHLSNVNVYSVDNVRIRYIADNNATAYATGLDLRLNGEFVPGTQSWISIGLLKTEENYDNMGYIARPTDQRFKFGMLFQDYMPNIPMVKMYLNLVYNTGVPGGSPSYSNAYNYQSRLNDYKRADIGISYVFTDAQNKNTKGWLKQFEELSLGAEIYNLFDVQNSITNTWVRDVYSKEYYAIPNYMTPRVFNVKLHMKF</sequence>
<protein>
    <submittedName>
        <fullName evidence="3">Carboxypeptidase-like regulatory domain-containing protein</fullName>
    </submittedName>
</protein>
<dbReference type="InterPro" id="IPR012910">
    <property type="entry name" value="Plug_dom"/>
</dbReference>
<dbReference type="Pfam" id="PF13715">
    <property type="entry name" value="CarbopepD_reg_2"/>
    <property type="match status" value="1"/>
</dbReference>
<reference evidence="4" key="1">
    <citation type="journal article" date="2019" name="Int. J. Syst. Evol. Microbiol.">
        <title>The Global Catalogue of Microorganisms (GCM) 10K type strain sequencing project: providing services to taxonomists for standard genome sequencing and annotation.</title>
        <authorList>
            <consortium name="The Broad Institute Genomics Platform"/>
            <consortium name="The Broad Institute Genome Sequencing Center for Infectious Disease"/>
            <person name="Wu L."/>
            <person name="Ma J."/>
        </authorList>
    </citation>
    <scope>NUCLEOTIDE SEQUENCE [LARGE SCALE GENOMIC DNA]</scope>
    <source>
        <strain evidence="4">CCUG 62221</strain>
    </source>
</reference>
<gene>
    <name evidence="3" type="ORF">ACFQ5N_09560</name>
</gene>
<dbReference type="SUPFAM" id="SSF49464">
    <property type="entry name" value="Carboxypeptidase regulatory domain-like"/>
    <property type="match status" value="1"/>
</dbReference>
<keyword evidence="1" id="KW-0732">Signal</keyword>
<dbReference type="InterPro" id="IPR037066">
    <property type="entry name" value="Plug_dom_sf"/>
</dbReference>
<feature type="domain" description="TonB-dependent receptor plug" evidence="2">
    <location>
        <begin position="134"/>
        <end position="212"/>
    </location>
</feature>
<dbReference type="Proteomes" id="UP001597241">
    <property type="component" value="Unassembled WGS sequence"/>
</dbReference>
<dbReference type="EMBL" id="JBHTMV010000004">
    <property type="protein sequence ID" value="MFD1294079.1"/>
    <property type="molecule type" value="Genomic_DNA"/>
</dbReference>
<evidence type="ECO:0000313" key="3">
    <source>
        <dbReference type="EMBL" id="MFD1294079.1"/>
    </source>
</evidence>
<name>A0ABW3WPA1_9FLAO</name>
<evidence type="ECO:0000259" key="2">
    <source>
        <dbReference type="Pfam" id="PF07715"/>
    </source>
</evidence>
<dbReference type="InterPro" id="IPR008969">
    <property type="entry name" value="CarboxyPept-like_regulatory"/>
</dbReference>
<evidence type="ECO:0000256" key="1">
    <source>
        <dbReference type="SAM" id="SignalP"/>
    </source>
</evidence>
<evidence type="ECO:0000313" key="4">
    <source>
        <dbReference type="Proteomes" id="UP001597241"/>
    </source>
</evidence>
<organism evidence="3 4">
    <name type="scientific">Lutibacter holmesii</name>
    <dbReference type="NCBI Taxonomy" id="1137985"/>
    <lineage>
        <taxon>Bacteria</taxon>
        <taxon>Pseudomonadati</taxon>
        <taxon>Bacteroidota</taxon>
        <taxon>Flavobacteriia</taxon>
        <taxon>Flavobacteriales</taxon>
        <taxon>Flavobacteriaceae</taxon>
        <taxon>Lutibacter</taxon>
    </lineage>
</organism>
<dbReference type="SUPFAM" id="SSF56935">
    <property type="entry name" value="Porins"/>
    <property type="match status" value="1"/>
</dbReference>
<comment type="caution">
    <text evidence="3">The sequence shown here is derived from an EMBL/GenBank/DDBJ whole genome shotgun (WGS) entry which is preliminary data.</text>
</comment>
<dbReference type="Gene3D" id="2.170.130.10">
    <property type="entry name" value="TonB-dependent receptor, plug domain"/>
    <property type="match status" value="1"/>
</dbReference>
<proteinExistence type="predicted"/>
<dbReference type="RefSeq" id="WP_386809272.1">
    <property type="nucleotide sequence ID" value="NZ_JBHTMV010000004.1"/>
</dbReference>
<feature type="signal peptide" evidence="1">
    <location>
        <begin position="1"/>
        <end position="18"/>
    </location>
</feature>